<keyword evidence="5 6" id="KW-0067">ATP-binding</keyword>
<keyword evidence="2" id="KW-0808">Transferase</keyword>
<dbReference type="GO" id="GO:0033316">
    <property type="term" value="P:meiotic spindle assembly checkpoint signaling"/>
    <property type="evidence" value="ECO:0007669"/>
    <property type="project" value="TreeGrafter"/>
</dbReference>
<dbReference type="FunFam" id="1.10.510.10:FF:001076">
    <property type="entry name" value="Altered disjunction"/>
    <property type="match status" value="1"/>
</dbReference>
<dbReference type="InterPro" id="IPR008271">
    <property type="entry name" value="Ser/Thr_kinase_AS"/>
</dbReference>
<dbReference type="SUPFAM" id="SSF56112">
    <property type="entry name" value="Protein kinase-like (PK-like)"/>
    <property type="match status" value="1"/>
</dbReference>
<feature type="compositionally biased region" description="Basic and acidic residues" evidence="7">
    <location>
        <begin position="8"/>
        <end position="17"/>
    </location>
</feature>
<keyword evidence="1" id="KW-0723">Serine/threonine-protein kinase</keyword>
<dbReference type="GO" id="GO:0005634">
    <property type="term" value="C:nucleus"/>
    <property type="evidence" value="ECO:0007669"/>
    <property type="project" value="TreeGrafter"/>
</dbReference>
<dbReference type="KEGG" id="mde:101887941"/>
<protein>
    <submittedName>
        <fullName evidence="11">Dual specificity protein kinase TTK-like</fullName>
    </submittedName>
</protein>
<evidence type="ECO:0000256" key="5">
    <source>
        <dbReference type="ARBA" id="ARBA00022840"/>
    </source>
</evidence>
<keyword evidence="10" id="KW-1185">Reference proteome</keyword>
<dbReference type="SMART" id="SM00220">
    <property type="entry name" value="S_TKc"/>
    <property type="match status" value="1"/>
</dbReference>
<evidence type="ECO:0000256" key="3">
    <source>
        <dbReference type="ARBA" id="ARBA00022741"/>
    </source>
</evidence>
<dbReference type="RefSeq" id="XP_058974222.1">
    <property type="nucleotide sequence ID" value="XM_059118239.1"/>
</dbReference>
<dbReference type="PANTHER" id="PTHR22974">
    <property type="entry name" value="MIXED LINEAGE PROTEIN KINASE"/>
    <property type="match status" value="1"/>
</dbReference>
<dbReference type="Gene3D" id="3.30.200.20">
    <property type="entry name" value="Phosphorylase Kinase, domain 1"/>
    <property type="match status" value="1"/>
</dbReference>
<evidence type="ECO:0000256" key="2">
    <source>
        <dbReference type="ARBA" id="ARBA00022679"/>
    </source>
</evidence>
<dbReference type="OrthoDB" id="20524at2759"/>
<dbReference type="InterPro" id="IPR017441">
    <property type="entry name" value="Protein_kinase_ATP_BS"/>
</dbReference>
<feature type="binding site" evidence="6">
    <location>
        <position position="346"/>
    </location>
    <ligand>
        <name>ATP</name>
        <dbReference type="ChEBI" id="CHEBI:30616"/>
    </ligand>
</feature>
<dbReference type="GO" id="GO:0005524">
    <property type="term" value="F:ATP binding"/>
    <property type="evidence" value="ECO:0007669"/>
    <property type="project" value="UniProtKB-UniRule"/>
</dbReference>
<proteinExistence type="predicted"/>
<evidence type="ECO:0000256" key="4">
    <source>
        <dbReference type="ARBA" id="ARBA00022777"/>
    </source>
</evidence>
<dbReference type="AlphaFoldDB" id="A0A1I8MTD0"/>
<dbReference type="InterPro" id="IPR000719">
    <property type="entry name" value="Prot_kinase_dom"/>
</dbReference>
<dbReference type="PROSITE" id="PS00108">
    <property type="entry name" value="PROTEIN_KINASE_ST"/>
    <property type="match status" value="1"/>
</dbReference>
<dbReference type="InterPro" id="IPR011009">
    <property type="entry name" value="Kinase-like_dom_sf"/>
</dbReference>
<keyword evidence="3 6" id="KW-0547">Nucleotide-binding</keyword>
<dbReference type="PANTHER" id="PTHR22974:SF21">
    <property type="entry name" value="DUAL SPECIFICITY PROTEIN KINASE TTK"/>
    <property type="match status" value="1"/>
</dbReference>
<dbReference type="Proteomes" id="UP001652621">
    <property type="component" value="Unplaced"/>
</dbReference>
<dbReference type="Pfam" id="PF00069">
    <property type="entry name" value="Pkinase"/>
    <property type="match status" value="1"/>
</dbReference>
<feature type="compositionally biased region" description="Polar residues" evidence="7">
    <location>
        <begin position="116"/>
        <end position="131"/>
    </location>
</feature>
<feature type="region of interest" description="Disordered" evidence="7">
    <location>
        <begin position="1"/>
        <end position="67"/>
    </location>
</feature>
<dbReference type="PROSITE" id="PS00107">
    <property type="entry name" value="PROTEIN_KINASE_ATP"/>
    <property type="match status" value="1"/>
</dbReference>
<dbReference type="RefSeq" id="XP_005178551.2">
    <property type="nucleotide sequence ID" value="XM_005178494.4"/>
</dbReference>
<evidence type="ECO:0000313" key="9">
    <source>
        <dbReference type="EnsemblMetazoa" id="MDOA008253-PA"/>
    </source>
</evidence>
<dbReference type="InterPro" id="IPR027084">
    <property type="entry name" value="Mps1_cat"/>
</dbReference>
<name>A0A1I8MTD0_MUSDO</name>
<dbReference type="CDD" id="cd14131">
    <property type="entry name" value="PKc_Mps1"/>
    <property type="match status" value="1"/>
</dbReference>
<dbReference type="GO" id="GO:0034501">
    <property type="term" value="P:protein localization to kinetochore"/>
    <property type="evidence" value="ECO:0007669"/>
    <property type="project" value="TreeGrafter"/>
</dbReference>
<gene>
    <name evidence="9" type="primary">101887941</name>
    <name evidence="11" type="synonym">LOC131800656</name>
</gene>
<reference evidence="11" key="2">
    <citation type="submission" date="2025-05" db="UniProtKB">
        <authorList>
            <consortium name="RefSeq"/>
        </authorList>
    </citation>
    <scope>IDENTIFICATION</scope>
    <source>
        <strain evidence="11">Aabys</strain>
        <tissue evidence="11">Whole body</tissue>
    </source>
</reference>
<dbReference type="EnsemblMetazoa" id="MDOA008253-RA">
    <property type="protein sequence ID" value="MDOA008253-PA"/>
    <property type="gene ID" value="MDOA008253"/>
</dbReference>
<keyword evidence="4" id="KW-0418">Kinase</keyword>
<feature type="domain" description="Protein kinase" evidence="8">
    <location>
        <begin position="317"/>
        <end position="591"/>
    </location>
</feature>
<evidence type="ECO:0000256" key="6">
    <source>
        <dbReference type="PROSITE-ProRule" id="PRU10141"/>
    </source>
</evidence>
<evidence type="ECO:0000313" key="10">
    <source>
        <dbReference type="Proteomes" id="UP001652621"/>
    </source>
</evidence>
<dbReference type="GO" id="GO:0007094">
    <property type="term" value="P:mitotic spindle assembly checkpoint signaling"/>
    <property type="evidence" value="ECO:0007669"/>
    <property type="project" value="TreeGrafter"/>
</dbReference>
<evidence type="ECO:0000313" key="11">
    <source>
        <dbReference type="RefSeq" id="XP_058974222.1"/>
    </source>
</evidence>
<dbReference type="STRING" id="7370.A0A1I8MTD0"/>
<organism evidence="9">
    <name type="scientific">Musca domestica</name>
    <name type="common">House fly</name>
    <dbReference type="NCBI Taxonomy" id="7370"/>
    <lineage>
        <taxon>Eukaryota</taxon>
        <taxon>Metazoa</taxon>
        <taxon>Ecdysozoa</taxon>
        <taxon>Arthropoda</taxon>
        <taxon>Hexapoda</taxon>
        <taxon>Insecta</taxon>
        <taxon>Pterygota</taxon>
        <taxon>Neoptera</taxon>
        <taxon>Endopterygota</taxon>
        <taxon>Diptera</taxon>
        <taxon>Brachycera</taxon>
        <taxon>Muscomorpha</taxon>
        <taxon>Muscoidea</taxon>
        <taxon>Muscidae</taxon>
        <taxon>Musca</taxon>
    </lineage>
</organism>
<evidence type="ECO:0000256" key="7">
    <source>
        <dbReference type="SAM" id="MobiDB-lite"/>
    </source>
</evidence>
<dbReference type="FunFam" id="3.30.200.20:FF:000131">
    <property type="entry name" value="Dual specificity protein kinase TTK"/>
    <property type="match status" value="1"/>
</dbReference>
<feature type="compositionally biased region" description="Low complexity" evidence="7">
    <location>
        <begin position="42"/>
        <end position="61"/>
    </location>
</feature>
<feature type="region of interest" description="Disordered" evidence="7">
    <location>
        <begin position="106"/>
        <end position="164"/>
    </location>
</feature>
<accession>A0A1I8MTD0</accession>
<dbReference type="VEuPathDB" id="VectorBase:MDOMA2_000210"/>
<evidence type="ECO:0000256" key="1">
    <source>
        <dbReference type="ARBA" id="ARBA00022527"/>
    </source>
</evidence>
<feature type="compositionally biased region" description="Basic and acidic residues" evidence="7">
    <location>
        <begin position="144"/>
        <end position="155"/>
    </location>
</feature>
<sequence>MSFHYPRRVKDLPKLELDSEDEFNTPLKTKPSKDGTQNSQQSTATANKENENNANSSSTYSFNNLRMVPKRRAELPALESDSEDDSVKDDNLNCAILNDSFLLTPGKSCSGEAGSKESSVSRGKTNDTSDMSLLAHFNNMDLKSPSKDTKVDKPSQETSNSHEVANDVPASTIKNASSIEAQFATPQIRSFSVQRRPRDLCSTQSQKTKSAIVNEFRSQKVLFQTPMAISRAPMSCLPNDSISFSLCDTINEGGTPSTAEKTPKCAAENPTGRSKKSLEGEFMEVSREQAQKTENAKGSAITTKDKETIVHINNSDYVIMQKLGCGGSSSVYLAKRVDNDKECALKVVDLQGDPAVVEGYLNETKLLAKLQGNVCVVSLYEYQLLRKESKLFLVMEKGDSDLHKILQSYTTNLPLYVLTNFVYQMLQAVNYIHQNGVIHSDLKPANFLMVNGRLKLIDFGIASNIAIDSTSIIKFSQAGTFNYISPEALTDTSTGSSPMRSNQPKIKISTKSDVWSLGCILYLLLYKKTPFGHIKNLCAKISAICSPTQNIEFGPLPPYYPAMLVHMAKNCLQHNPKQRPSCADLLKYPFNMIIPIQTLSLPPK</sequence>
<reference evidence="9" key="1">
    <citation type="submission" date="2020-05" db="UniProtKB">
        <authorList>
            <consortium name="EnsemblMetazoa"/>
        </authorList>
    </citation>
    <scope>IDENTIFICATION</scope>
    <source>
        <strain evidence="9">Aabys</strain>
    </source>
</reference>
<feature type="region of interest" description="Disordered" evidence="7">
    <location>
        <begin position="254"/>
        <end position="274"/>
    </location>
</feature>
<dbReference type="GO" id="GO:0098813">
    <property type="term" value="P:nuclear chromosome segregation"/>
    <property type="evidence" value="ECO:0007669"/>
    <property type="project" value="UniProtKB-ARBA"/>
</dbReference>
<dbReference type="PROSITE" id="PS50011">
    <property type="entry name" value="PROTEIN_KINASE_DOM"/>
    <property type="match status" value="1"/>
</dbReference>
<dbReference type="VEuPathDB" id="VectorBase:MDOA008253"/>
<evidence type="ECO:0000259" key="8">
    <source>
        <dbReference type="PROSITE" id="PS50011"/>
    </source>
</evidence>
<dbReference type="GO" id="GO:0004712">
    <property type="term" value="F:protein serine/threonine/tyrosine kinase activity"/>
    <property type="evidence" value="ECO:0007669"/>
    <property type="project" value="TreeGrafter"/>
</dbReference>
<dbReference type="Gene3D" id="1.10.510.10">
    <property type="entry name" value="Transferase(Phosphotransferase) domain 1"/>
    <property type="match status" value="1"/>
</dbReference>
<dbReference type="GO" id="GO:0000776">
    <property type="term" value="C:kinetochore"/>
    <property type="evidence" value="ECO:0007669"/>
    <property type="project" value="TreeGrafter"/>
</dbReference>
<dbReference type="eggNOG" id="KOG0596">
    <property type="taxonomic scope" value="Eukaryota"/>
</dbReference>
<dbReference type="GO" id="GO:0004674">
    <property type="term" value="F:protein serine/threonine kinase activity"/>
    <property type="evidence" value="ECO:0007669"/>
    <property type="project" value="UniProtKB-KW"/>
</dbReference>